<reference evidence="1" key="1">
    <citation type="submission" date="2020-04" db="EMBL/GenBank/DDBJ databases">
        <authorList>
            <person name="Chiriac C."/>
            <person name="Salcher M."/>
            <person name="Ghai R."/>
            <person name="Kavagutti S V."/>
        </authorList>
    </citation>
    <scope>NUCLEOTIDE SEQUENCE</scope>
</reference>
<gene>
    <name evidence="1" type="ORF">UFOVP27_121</name>
</gene>
<accession>A0A6J5KM67</accession>
<proteinExistence type="predicted"/>
<dbReference type="EMBL" id="LR796157">
    <property type="protein sequence ID" value="CAB4122242.1"/>
    <property type="molecule type" value="Genomic_DNA"/>
</dbReference>
<name>A0A6J5KM67_9CAUD</name>
<evidence type="ECO:0000313" key="1">
    <source>
        <dbReference type="EMBL" id="CAB4122242.1"/>
    </source>
</evidence>
<protein>
    <submittedName>
        <fullName evidence="1">Uncharacterized protein</fullName>
    </submittedName>
</protein>
<organism evidence="1">
    <name type="scientific">uncultured Caudovirales phage</name>
    <dbReference type="NCBI Taxonomy" id="2100421"/>
    <lineage>
        <taxon>Viruses</taxon>
        <taxon>Duplodnaviria</taxon>
        <taxon>Heunggongvirae</taxon>
        <taxon>Uroviricota</taxon>
        <taxon>Caudoviricetes</taxon>
        <taxon>Peduoviridae</taxon>
        <taxon>Maltschvirus</taxon>
        <taxon>Maltschvirus maltsch</taxon>
    </lineage>
</organism>
<sequence length="97" mass="11215">MANTHDVGKFYWHTMVYPVNPKVIFDRAETQEIEGKYRGGNGWAIRLPFTRLSIVVGVWGKSYEERAALTRAINGRAIEEEAFDWDTVRFGAEYEDL</sequence>